<dbReference type="GeneID" id="17268407"/>
<reference evidence="2" key="1">
    <citation type="journal article" date="2013" name="Nature">
        <title>Pan genome of the phytoplankton Emiliania underpins its global distribution.</title>
        <authorList>
            <person name="Read B.A."/>
            <person name="Kegel J."/>
            <person name="Klute M.J."/>
            <person name="Kuo A."/>
            <person name="Lefebvre S.C."/>
            <person name="Maumus F."/>
            <person name="Mayer C."/>
            <person name="Miller J."/>
            <person name="Monier A."/>
            <person name="Salamov A."/>
            <person name="Young J."/>
            <person name="Aguilar M."/>
            <person name="Claverie J.M."/>
            <person name="Frickenhaus S."/>
            <person name="Gonzalez K."/>
            <person name="Herman E.K."/>
            <person name="Lin Y.C."/>
            <person name="Napier J."/>
            <person name="Ogata H."/>
            <person name="Sarno A.F."/>
            <person name="Shmutz J."/>
            <person name="Schroeder D."/>
            <person name="de Vargas C."/>
            <person name="Verret F."/>
            <person name="von Dassow P."/>
            <person name="Valentin K."/>
            <person name="Van de Peer Y."/>
            <person name="Wheeler G."/>
            <person name="Dacks J.B."/>
            <person name="Delwiche C.F."/>
            <person name="Dyhrman S.T."/>
            <person name="Glockner G."/>
            <person name="John U."/>
            <person name="Richards T."/>
            <person name="Worden A.Z."/>
            <person name="Zhang X."/>
            <person name="Grigoriev I.V."/>
            <person name="Allen A.E."/>
            <person name="Bidle K."/>
            <person name="Borodovsky M."/>
            <person name="Bowler C."/>
            <person name="Brownlee C."/>
            <person name="Cock J.M."/>
            <person name="Elias M."/>
            <person name="Gladyshev V.N."/>
            <person name="Groth M."/>
            <person name="Guda C."/>
            <person name="Hadaegh A."/>
            <person name="Iglesias-Rodriguez M.D."/>
            <person name="Jenkins J."/>
            <person name="Jones B.M."/>
            <person name="Lawson T."/>
            <person name="Leese F."/>
            <person name="Lindquist E."/>
            <person name="Lobanov A."/>
            <person name="Lomsadze A."/>
            <person name="Malik S.B."/>
            <person name="Marsh M.E."/>
            <person name="Mackinder L."/>
            <person name="Mock T."/>
            <person name="Mueller-Roeber B."/>
            <person name="Pagarete A."/>
            <person name="Parker M."/>
            <person name="Probert I."/>
            <person name="Quesneville H."/>
            <person name="Raines C."/>
            <person name="Rensing S.A."/>
            <person name="Riano-Pachon D.M."/>
            <person name="Richier S."/>
            <person name="Rokitta S."/>
            <person name="Shiraiwa Y."/>
            <person name="Soanes D.M."/>
            <person name="van der Giezen M."/>
            <person name="Wahlund T.M."/>
            <person name="Williams B."/>
            <person name="Wilson W."/>
            <person name="Wolfe G."/>
            <person name="Wurch L.L."/>
        </authorList>
    </citation>
    <scope>NUCLEOTIDE SEQUENCE</scope>
</reference>
<dbReference type="OMA" id="MNGGWAS"/>
<reference evidence="1" key="2">
    <citation type="submission" date="2024-10" db="UniProtKB">
        <authorList>
            <consortium name="EnsemblProtists"/>
        </authorList>
    </citation>
    <scope>IDENTIFICATION</scope>
</reference>
<dbReference type="RefSeq" id="XP_005775289.1">
    <property type="nucleotide sequence ID" value="XM_005775232.1"/>
</dbReference>
<protein>
    <recommendedName>
        <fullName evidence="3">Mannosyltransferase</fullName>
    </recommendedName>
</protein>
<dbReference type="Proteomes" id="UP000013827">
    <property type="component" value="Unassembled WGS sequence"/>
</dbReference>
<dbReference type="AlphaFoldDB" id="A0A0D3JH75"/>
<dbReference type="HOGENOM" id="CLU_461061_0_0_1"/>
<dbReference type="eggNOG" id="ENOG502SM9B">
    <property type="taxonomic scope" value="Eukaryota"/>
</dbReference>
<evidence type="ECO:0008006" key="3">
    <source>
        <dbReference type="Google" id="ProtNLM"/>
    </source>
</evidence>
<name>A0A0D3JH75_EMIH1</name>
<dbReference type="PaxDb" id="2903-EOD22860"/>
<dbReference type="KEGG" id="ehx:EMIHUDRAFT_447702"/>
<accession>A0A0D3JH75</accession>
<evidence type="ECO:0000313" key="2">
    <source>
        <dbReference type="Proteomes" id="UP000013827"/>
    </source>
</evidence>
<sequence>MVCPKKVHSGVSGDKQRCDREVAVDMLPSSGERSSETTALTVFTLALSHCLALQVAKDVGTLGLAVQPQRLWTALLAGAVCYAHVRPWSSRSLFSLAAAGLGTLCAHGSQSNHVIVEMALAAGVLLTAPLAALVEDASTASARAARREWLVRLASCVRAQLSVLYASAALAKLNSGWFDPASSCCVQMTAAMLGGWLPAWPRLLHLLPAAAIAFEVGFPLALGAASFGGGGGEGTGRRSTLRALMVSGASFHAAIALPPPPLSVYPFTMLMVPFYVVGLLPEELGVLWSTTAFGSLACAALLPPPRQPPKAQAALPPATAARRAASLLPAACLGLLAAMPLLGVRTHPSLAMFSNLDVGGGASNHWLPHAAGLRLPEWLVPSEYTADAALLLLETDHGGLAAAQVNLAPLLPAATRGDLRAVNACARFYISPPSWRAPPTEPLAPFGLPLVEVRRRLSAQPGEGPQDFYLRYREIRAGAPVGPERLYRRRAGVRTAESDQRLDAPLPPIRALLHRFRAFDVEGNVCRH</sequence>
<organism evidence="1 2">
    <name type="scientific">Emiliania huxleyi (strain CCMP1516)</name>
    <dbReference type="NCBI Taxonomy" id="280463"/>
    <lineage>
        <taxon>Eukaryota</taxon>
        <taxon>Haptista</taxon>
        <taxon>Haptophyta</taxon>
        <taxon>Prymnesiophyceae</taxon>
        <taxon>Isochrysidales</taxon>
        <taxon>Noelaerhabdaceae</taxon>
        <taxon>Emiliania</taxon>
    </lineage>
</organism>
<dbReference type="EnsemblProtists" id="EOD22860">
    <property type="protein sequence ID" value="EOD22860"/>
    <property type="gene ID" value="EMIHUDRAFT_447702"/>
</dbReference>
<keyword evidence="2" id="KW-1185">Reference proteome</keyword>
<proteinExistence type="predicted"/>
<evidence type="ECO:0000313" key="1">
    <source>
        <dbReference type="EnsemblProtists" id="EOD22860"/>
    </source>
</evidence>